<reference evidence="2" key="1">
    <citation type="submission" date="2003-06" db="EMBL/GenBank/DDBJ databases">
        <title>The complete genome sequence of Haemophilus ducreyi.</title>
        <authorList>
            <person name="Munson R.S. Jr."/>
            <person name="Ray W.C."/>
            <person name="Mahairas G."/>
            <person name="Sabo P."/>
            <person name="Mungur R."/>
            <person name="Johnson L."/>
            <person name="Nguyen D."/>
            <person name="Wang J."/>
            <person name="Forst C."/>
            <person name="Hood L."/>
        </authorList>
    </citation>
    <scope>NUCLEOTIDE SEQUENCE [LARGE SCALE GENOMIC DNA]</scope>
    <source>
        <strain evidence="2">35000HP / ATCC 700724</strain>
    </source>
</reference>
<protein>
    <recommendedName>
        <fullName evidence="3">Thiosulfate sulfurtransferase</fullName>
    </recommendedName>
</protein>
<gene>
    <name evidence="1" type="ordered locus">HD_0794</name>
</gene>
<sequence length="84" mass="9528">MLTIHNVGFNIHIKDRTMMKINTSLLVIAMSMVLTACDNVAVKPIEITELVNNLDNPNYLVIDTRHDSFYNGFKEQNAQRGGTY</sequence>
<dbReference type="KEGG" id="hdu:HD_0794"/>
<evidence type="ECO:0000313" key="1">
    <source>
        <dbReference type="EMBL" id="AAP95696.1"/>
    </source>
</evidence>
<dbReference type="eggNOG" id="COG2897">
    <property type="taxonomic scope" value="Bacteria"/>
</dbReference>
<dbReference type="Proteomes" id="UP000001022">
    <property type="component" value="Chromosome"/>
</dbReference>
<keyword evidence="2" id="KW-1185">Reference proteome</keyword>
<name>Q7VN05_HAEDU</name>
<proteinExistence type="predicted"/>
<dbReference type="EMBL" id="AE017143">
    <property type="protein sequence ID" value="AAP95696.1"/>
    <property type="molecule type" value="Genomic_DNA"/>
</dbReference>
<dbReference type="HOGENOM" id="CLU_2522903_0_0_6"/>
<evidence type="ECO:0008006" key="3">
    <source>
        <dbReference type="Google" id="ProtNLM"/>
    </source>
</evidence>
<dbReference type="STRING" id="233412.HD_0794"/>
<organism evidence="1 2">
    <name type="scientific">Haemophilus ducreyi (strain 35000HP / ATCC 700724)</name>
    <dbReference type="NCBI Taxonomy" id="233412"/>
    <lineage>
        <taxon>Bacteria</taxon>
        <taxon>Pseudomonadati</taxon>
        <taxon>Pseudomonadota</taxon>
        <taxon>Gammaproteobacteria</taxon>
        <taxon>Pasteurellales</taxon>
        <taxon>Pasteurellaceae</taxon>
        <taxon>Haemophilus</taxon>
    </lineage>
</organism>
<evidence type="ECO:0000313" key="2">
    <source>
        <dbReference type="Proteomes" id="UP000001022"/>
    </source>
</evidence>
<dbReference type="AlphaFoldDB" id="Q7VN05"/>
<accession>Q7VN05</accession>